<gene>
    <name evidence="6" type="ORF">N7456_012599</name>
</gene>
<accession>A0A9W9EJW9</accession>
<dbReference type="InterPro" id="IPR036864">
    <property type="entry name" value="Zn2-C6_fun-type_DNA-bd_sf"/>
</dbReference>
<comment type="caution">
    <text evidence="6">The sequence shown here is derived from an EMBL/GenBank/DDBJ whole genome shotgun (WGS) entry which is preliminary data.</text>
</comment>
<reference evidence="6" key="1">
    <citation type="submission" date="2022-11" db="EMBL/GenBank/DDBJ databases">
        <authorList>
            <person name="Petersen C."/>
        </authorList>
    </citation>
    <scope>NUCLEOTIDE SEQUENCE</scope>
    <source>
        <strain evidence="6">IBT 30069</strain>
    </source>
</reference>
<keyword evidence="1" id="KW-0805">Transcription regulation</keyword>
<organism evidence="6 7">
    <name type="scientific">Penicillium angulare</name>
    <dbReference type="NCBI Taxonomy" id="116970"/>
    <lineage>
        <taxon>Eukaryota</taxon>
        <taxon>Fungi</taxon>
        <taxon>Dikarya</taxon>
        <taxon>Ascomycota</taxon>
        <taxon>Pezizomycotina</taxon>
        <taxon>Eurotiomycetes</taxon>
        <taxon>Eurotiomycetidae</taxon>
        <taxon>Eurotiales</taxon>
        <taxon>Aspergillaceae</taxon>
        <taxon>Penicillium</taxon>
    </lineage>
</organism>
<evidence type="ECO:0000256" key="4">
    <source>
        <dbReference type="ARBA" id="ARBA00023242"/>
    </source>
</evidence>
<keyword evidence="4" id="KW-0539">Nucleus</keyword>
<reference evidence="6" key="2">
    <citation type="journal article" date="2023" name="IMA Fungus">
        <title>Comparative genomic study of the Penicillium genus elucidates a diverse pangenome and 15 lateral gene transfer events.</title>
        <authorList>
            <person name="Petersen C."/>
            <person name="Sorensen T."/>
            <person name="Nielsen M.R."/>
            <person name="Sondergaard T.E."/>
            <person name="Sorensen J.L."/>
            <person name="Fitzpatrick D.A."/>
            <person name="Frisvad J.C."/>
            <person name="Nielsen K.L."/>
        </authorList>
    </citation>
    <scope>NUCLEOTIDE SEQUENCE</scope>
    <source>
        <strain evidence="6">IBT 30069</strain>
    </source>
</reference>
<evidence type="ECO:0000256" key="3">
    <source>
        <dbReference type="ARBA" id="ARBA00023163"/>
    </source>
</evidence>
<proteinExistence type="predicted"/>
<dbReference type="GO" id="GO:0000981">
    <property type="term" value="F:DNA-binding transcription factor activity, RNA polymerase II-specific"/>
    <property type="evidence" value="ECO:0007669"/>
    <property type="project" value="InterPro"/>
</dbReference>
<keyword evidence="3" id="KW-0804">Transcription</keyword>
<evidence type="ECO:0000313" key="6">
    <source>
        <dbReference type="EMBL" id="KAJ5083172.1"/>
    </source>
</evidence>
<evidence type="ECO:0000256" key="2">
    <source>
        <dbReference type="ARBA" id="ARBA00023125"/>
    </source>
</evidence>
<dbReference type="OrthoDB" id="2129491at2759"/>
<dbReference type="SUPFAM" id="SSF57701">
    <property type="entry name" value="Zn2/Cys6 DNA-binding domain"/>
    <property type="match status" value="1"/>
</dbReference>
<dbReference type="EMBL" id="JAPQKH010000008">
    <property type="protein sequence ID" value="KAJ5083172.1"/>
    <property type="molecule type" value="Genomic_DNA"/>
</dbReference>
<keyword evidence="7" id="KW-1185">Reference proteome</keyword>
<evidence type="ECO:0008006" key="8">
    <source>
        <dbReference type="Google" id="ProtNLM"/>
    </source>
</evidence>
<evidence type="ECO:0000256" key="1">
    <source>
        <dbReference type="ARBA" id="ARBA00023015"/>
    </source>
</evidence>
<dbReference type="AlphaFoldDB" id="A0A9W9EJW9"/>
<keyword evidence="2" id="KW-0238">DNA-binding</keyword>
<feature type="compositionally biased region" description="Low complexity" evidence="5">
    <location>
        <begin position="80"/>
        <end position="95"/>
    </location>
</feature>
<dbReference type="Gene3D" id="4.10.240.10">
    <property type="entry name" value="Zn(2)-C6 fungal-type DNA-binding domain"/>
    <property type="match status" value="1"/>
</dbReference>
<name>A0A9W9EJW9_9EURO</name>
<evidence type="ECO:0000256" key="5">
    <source>
        <dbReference type="SAM" id="MobiDB-lite"/>
    </source>
</evidence>
<sequence>MQGSKIERGPRGRYARLICRGCRARKIKCVLPSPAGLGPLGTPQPEATCCERCRNLDLECIIERTYLGRPAAKRTKRTISSKSPKSELSNSPESSPLDEEKCFELSNSIRQYLFSGAMDDNLMLQRTRDNTGSAFGEDELYHSMSNASAFIASILAKDNSFGASIELIATWNHSLSTLVSVDLATTFDQLLIWHRLFILGIPSLISLRERLILNDPSSTNVATKLLFALLCLTACERLEDPQQKNVHLRGSLQQAVSSYGQEFIFCPPTHFDSVVLCRFLAAFKPTALATSQRVAHQAVKAELYINLAYRIAERLRLLPEPGSLPFVGANAIDSVEMECDLILSIQGVHLIADEYLLGDFLSMSLYSLRHVLQRMQPHIDSYEVLLQTRLCSPIMIFHIKWITAIYIQLEIFADAKQCWMNPNRLFVVVEEGERKCFAEINSSYGLLSEASGLGEQSELVAMCSLLELRFHGVIARILGLGLFYSSVLRARTETGQQQSNPVIRRDEATQLGDTVINSLMTTPEDQKQDSYFFQFLANFGERYPDKLQEILAKFLECTTMSLAGNMFHPPVRPIVLEIVNQCKNIIENNLVRFKVVGTLHPNFDKQLDLFTRCAKQLASMIAVPGSSPETAFSIGCVYSASSKMVYGLCDLMNSLKLQASLVKDWDETMGMSNQSLIPSENSMQFNSFETWNLWPYPDPLDRMPQLQNMFDWALPQSTATEFDPSVLFFNQ</sequence>
<feature type="region of interest" description="Disordered" evidence="5">
    <location>
        <begin position="73"/>
        <end position="98"/>
    </location>
</feature>
<dbReference type="Proteomes" id="UP001149165">
    <property type="component" value="Unassembled WGS sequence"/>
</dbReference>
<dbReference type="CDD" id="cd00067">
    <property type="entry name" value="GAL4"/>
    <property type="match status" value="1"/>
</dbReference>
<evidence type="ECO:0000313" key="7">
    <source>
        <dbReference type="Proteomes" id="UP001149165"/>
    </source>
</evidence>
<protein>
    <recommendedName>
        <fullName evidence="8">Zn(2)-C6 fungal-type domain-containing protein</fullName>
    </recommendedName>
</protein>
<dbReference type="GO" id="GO:0003677">
    <property type="term" value="F:DNA binding"/>
    <property type="evidence" value="ECO:0007669"/>
    <property type="project" value="UniProtKB-KW"/>
</dbReference>
<dbReference type="InterPro" id="IPR001138">
    <property type="entry name" value="Zn2Cys6_DnaBD"/>
</dbReference>
<dbReference type="GO" id="GO:0008270">
    <property type="term" value="F:zinc ion binding"/>
    <property type="evidence" value="ECO:0007669"/>
    <property type="project" value="InterPro"/>
</dbReference>